<dbReference type="Proteomes" id="UP001239445">
    <property type="component" value="Unassembled WGS sequence"/>
</dbReference>
<organism evidence="2 3">
    <name type="scientific">Echria macrotheca</name>
    <dbReference type="NCBI Taxonomy" id="438768"/>
    <lineage>
        <taxon>Eukaryota</taxon>
        <taxon>Fungi</taxon>
        <taxon>Dikarya</taxon>
        <taxon>Ascomycota</taxon>
        <taxon>Pezizomycotina</taxon>
        <taxon>Sordariomycetes</taxon>
        <taxon>Sordariomycetidae</taxon>
        <taxon>Sordariales</taxon>
        <taxon>Schizotheciaceae</taxon>
        <taxon>Echria</taxon>
    </lineage>
</organism>
<dbReference type="SUPFAM" id="SSF53300">
    <property type="entry name" value="vWA-like"/>
    <property type="match status" value="1"/>
</dbReference>
<comment type="caution">
    <text evidence="2">The sequence shown here is derived from an EMBL/GenBank/DDBJ whole genome shotgun (WGS) entry which is preliminary data.</text>
</comment>
<dbReference type="EMBL" id="MU839827">
    <property type="protein sequence ID" value="KAK1760085.1"/>
    <property type="molecule type" value="Genomic_DNA"/>
</dbReference>
<dbReference type="InterPro" id="IPR036465">
    <property type="entry name" value="vWFA_dom_sf"/>
</dbReference>
<accession>A0AAJ0BKS6</accession>
<protein>
    <submittedName>
        <fullName evidence="2">Opticin</fullName>
    </submittedName>
</protein>
<evidence type="ECO:0000313" key="3">
    <source>
        <dbReference type="Proteomes" id="UP001239445"/>
    </source>
</evidence>
<keyword evidence="1" id="KW-0732">Signal</keyword>
<reference evidence="2" key="1">
    <citation type="submission" date="2023-06" db="EMBL/GenBank/DDBJ databases">
        <title>Genome-scale phylogeny and comparative genomics of the fungal order Sordariales.</title>
        <authorList>
            <consortium name="Lawrence Berkeley National Laboratory"/>
            <person name="Hensen N."/>
            <person name="Bonometti L."/>
            <person name="Westerberg I."/>
            <person name="Brannstrom I.O."/>
            <person name="Guillou S."/>
            <person name="Cros-Aarteil S."/>
            <person name="Calhoun S."/>
            <person name="Haridas S."/>
            <person name="Kuo A."/>
            <person name="Mondo S."/>
            <person name="Pangilinan J."/>
            <person name="Riley R."/>
            <person name="Labutti K."/>
            <person name="Andreopoulos B."/>
            <person name="Lipzen A."/>
            <person name="Chen C."/>
            <person name="Yanf M."/>
            <person name="Daum C."/>
            <person name="Ng V."/>
            <person name="Clum A."/>
            <person name="Steindorff A."/>
            <person name="Ohm R."/>
            <person name="Martin F."/>
            <person name="Silar P."/>
            <person name="Natvig D."/>
            <person name="Lalanne C."/>
            <person name="Gautier V."/>
            <person name="Ament-Velasquez S.L."/>
            <person name="Kruys A."/>
            <person name="Hutchinson M.I."/>
            <person name="Powell A.J."/>
            <person name="Barry K."/>
            <person name="Miller A.N."/>
            <person name="Grigoriev I.V."/>
            <person name="Debuchy R."/>
            <person name="Gladieux P."/>
            <person name="Thoren M.H."/>
            <person name="Johannesson H."/>
        </authorList>
    </citation>
    <scope>NUCLEOTIDE SEQUENCE</scope>
    <source>
        <strain evidence="2">PSN4</strain>
    </source>
</reference>
<proteinExistence type="predicted"/>
<feature type="signal peptide" evidence="1">
    <location>
        <begin position="1"/>
        <end position="25"/>
    </location>
</feature>
<sequence length="792" mass="86194">MSWRQAIPTPLWHLCLLTLPRLVATFGTVNEPNLLGQHNEHEMVTRLAFQCPQGQKSDGVCFEPGSLDQLAGYHMDVYGIPIIGGGFNGAVGAPDTMDPVPEGAEAHCDDADFIDIPGYPRTRDEATAALQTCVDHLRGRFRQAWGSARRLLDEDGRIRKDMVSLSNMFGGDCIYAFPSLQVNLQGRAKCDVIEGLGRALHGVQDFYAHSNWVDKHDPSQPISDINPPGLARTDRAPFIENLGATGPIPADQIPHNLSTGCFVLPDRTPGEGDCANRATHHTLTKDHGVIYLDGSFGTVGPDTPRAELVPENFGLAVRAAVEASRVVWENFRAELRKQYGQSQGDLLICSLVRDDPIRDCRHRAVSFVLDRSQMSRMHRTSHFERLTAQALASMMAADGTDKFQVIQFDRDAELVSSWEKPIAATIGEIGTTERLPSISKGLALAIDEILQAYPDTHINRGAAVLLSAGIESHEWSGGILRQIWRAESEGIRVHFGCINMPSTEKDQQHWLECFPGEGVVAAVLSTGGAFAFIDQEHESPSEFANHVFSRGLTVTDNTDEEETTYLWPHIEMAEMLTQEDTTKYFSINASAGQSLVFTFRDLTRDGLGSTRCFTVSLQDKVTETKLSNVIGCPGRASTHLVHHATRDIELLLVAQYDVASDVENVENMEEPEIVFTVRVQIGHFELNGTETASLSPVAEALRVAASTSVAVGPGQTSTPITEAEAPSVPTTDAVLDISGDSTVGLISGQVHEAATLQQEAPVPSVPPTNDGEAVPITDDEAAVTLIEMKDEL</sequence>
<name>A0AAJ0BKS6_9PEZI</name>
<keyword evidence="3" id="KW-1185">Reference proteome</keyword>
<dbReference type="AlphaFoldDB" id="A0AAJ0BKS6"/>
<dbReference type="Gene3D" id="3.40.50.410">
    <property type="entry name" value="von Willebrand factor, type A domain"/>
    <property type="match status" value="1"/>
</dbReference>
<evidence type="ECO:0000256" key="1">
    <source>
        <dbReference type="SAM" id="SignalP"/>
    </source>
</evidence>
<gene>
    <name evidence="2" type="ORF">QBC47DRAFT_384</name>
</gene>
<evidence type="ECO:0000313" key="2">
    <source>
        <dbReference type="EMBL" id="KAK1760085.1"/>
    </source>
</evidence>
<feature type="chain" id="PRO_5042480700" evidence="1">
    <location>
        <begin position="26"/>
        <end position="792"/>
    </location>
</feature>